<evidence type="ECO:0000256" key="9">
    <source>
        <dbReference type="RuleBase" id="RU003827"/>
    </source>
</evidence>
<dbReference type="GO" id="GO:0012505">
    <property type="term" value="C:endomembrane system"/>
    <property type="evidence" value="ECO:0007669"/>
    <property type="project" value="UniProtKB-SubCell"/>
</dbReference>
<evidence type="ECO:0000313" key="13">
    <source>
        <dbReference type="EMBL" id="KZC14423.1"/>
    </source>
</evidence>
<dbReference type="InterPro" id="IPR036598">
    <property type="entry name" value="GOLD_dom_sf"/>
</dbReference>
<evidence type="ECO:0000256" key="3">
    <source>
        <dbReference type="ARBA" id="ARBA00022473"/>
    </source>
</evidence>
<dbReference type="STRING" id="178035.A0A154PRC2"/>
<dbReference type="GO" id="GO:0016020">
    <property type="term" value="C:membrane"/>
    <property type="evidence" value="ECO:0007669"/>
    <property type="project" value="UniProtKB-SubCell"/>
</dbReference>
<evidence type="ECO:0000256" key="10">
    <source>
        <dbReference type="SAM" id="Phobius"/>
    </source>
</evidence>
<sequence length="227" mass="26056">MSNFLRSLVLGVLFSLVNTSIPQPWYATLPAIIADYKVHIDAGKEDCYFQYASAGADFYVNFQVIRGGDGKAGLAVRNPEGVLVHPYQWLPDSAYQDTVKNAGYYSICVDNQFSRFASKLINLYISVIRYDEWDKYSRELEELHLSVDNFTSTITNVEKNMNEMLQTQHLSRSREARDLNLLLDNNFYVQMWSIAQITVIIITTTTQVYFVRKLFNVKPSKYSRAGI</sequence>
<feature type="domain" description="GOLD" evidence="12">
    <location>
        <begin position="45"/>
        <end position="127"/>
    </location>
</feature>
<evidence type="ECO:0000256" key="4">
    <source>
        <dbReference type="ARBA" id="ARBA00022692"/>
    </source>
</evidence>
<evidence type="ECO:0000256" key="2">
    <source>
        <dbReference type="ARBA" id="ARBA00007104"/>
    </source>
</evidence>
<keyword evidence="14" id="KW-1185">Reference proteome</keyword>
<dbReference type="PANTHER" id="PTHR22811">
    <property type="entry name" value="TRANSMEMBRANE EMP24 DOMAIN-CONTAINING PROTEIN"/>
    <property type="match status" value="1"/>
</dbReference>
<evidence type="ECO:0000259" key="12">
    <source>
        <dbReference type="PROSITE" id="PS50866"/>
    </source>
</evidence>
<keyword evidence="6 10" id="KW-1133">Transmembrane helix</keyword>
<evidence type="ECO:0000313" key="14">
    <source>
        <dbReference type="Proteomes" id="UP000076502"/>
    </source>
</evidence>
<feature type="chain" id="PRO_5007599745" evidence="11">
    <location>
        <begin position="20"/>
        <end position="227"/>
    </location>
</feature>
<dbReference type="InterPro" id="IPR015720">
    <property type="entry name" value="Emp24-like"/>
</dbReference>
<evidence type="ECO:0000256" key="11">
    <source>
        <dbReference type="SAM" id="SignalP"/>
    </source>
</evidence>
<feature type="signal peptide" evidence="11">
    <location>
        <begin position="1"/>
        <end position="19"/>
    </location>
</feature>
<reference evidence="13 14" key="1">
    <citation type="submission" date="2015-07" db="EMBL/GenBank/DDBJ databases">
        <title>The genome of Dufourea novaeangliae.</title>
        <authorList>
            <person name="Pan H."/>
            <person name="Kapheim K."/>
        </authorList>
    </citation>
    <scope>NUCLEOTIDE SEQUENCE [LARGE SCALE GENOMIC DNA]</scope>
    <source>
        <strain evidence="13">0120121106</strain>
        <tissue evidence="13">Whole body</tissue>
    </source>
</reference>
<evidence type="ECO:0000256" key="8">
    <source>
        <dbReference type="ARBA" id="ARBA00037847"/>
    </source>
</evidence>
<keyword evidence="7 10" id="KW-0472">Membrane</keyword>
<keyword evidence="4 9" id="KW-0812">Transmembrane</keyword>
<dbReference type="Proteomes" id="UP000076502">
    <property type="component" value="Unassembled WGS sequence"/>
</dbReference>
<comment type="subcellular location">
    <subcellularLocation>
        <location evidence="8">Endomembrane system</location>
        <topology evidence="8">Single-pass membrane protein</topology>
    </subcellularLocation>
    <subcellularLocation>
        <location evidence="1 9">Membrane</location>
        <topology evidence="1 9">Single-pass type I membrane protein</topology>
    </subcellularLocation>
</comment>
<evidence type="ECO:0000256" key="6">
    <source>
        <dbReference type="ARBA" id="ARBA00022989"/>
    </source>
</evidence>
<feature type="transmembrane region" description="Helical" evidence="10">
    <location>
        <begin position="187"/>
        <end position="211"/>
    </location>
</feature>
<dbReference type="OrthoDB" id="10037706at2759"/>
<dbReference type="SMART" id="SM01190">
    <property type="entry name" value="EMP24_GP25L"/>
    <property type="match status" value="1"/>
</dbReference>
<organism evidence="13 14">
    <name type="scientific">Dufourea novaeangliae</name>
    <name type="common">Sweat bee</name>
    <dbReference type="NCBI Taxonomy" id="178035"/>
    <lineage>
        <taxon>Eukaryota</taxon>
        <taxon>Metazoa</taxon>
        <taxon>Ecdysozoa</taxon>
        <taxon>Arthropoda</taxon>
        <taxon>Hexapoda</taxon>
        <taxon>Insecta</taxon>
        <taxon>Pterygota</taxon>
        <taxon>Neoptera</taxon>
        <taxon>Endopterygota</taxon>
        <taxon>Hymenoptera</taxon>
        <taxon>Apocrita</taxon>
        <taxon>Aculeata</taxon>
        <taxon>Apoidea</taxon>
        <taxon>Anthophila</taxon>
        <taxon>Halictidae</taxon>
        <taxon>Rophitinae</taxon>
        <taxon>Dufourea</taxon>
    </lineage>
</organism>
<dbReference type="PROSITE" id="PS50866">
    <property type="entry name" value="GOLD"/>
    <property type="match status" value="1"/>
</dbReference>
<comment type="similarity">
    <text evidence="2 9">Belongs to the EMP24/GP25L family.</text>
</comment>
<dbReference type="SUPFAM" id="SSF101576">
    <property type="entry name" value="Supernatant protein factor (SPF), C-terminal domain"/>
    <property type="match status" value="1"/>
</dbReference>
<dbReference type="AlphaFoldDB" id="A0A154PRC2"/>
<dbReference type="Pfam" id="PF01105">
    <property type="entry name" value="EMP24_GP25L"/>
    <property type="match status" value="1"/>
</dbReference>
<proteinExistence type="inferred from homology"/>
<dbReference type="InterPro" id="IPR009038">
    <property type="entry name" value="GOLD_dom"/>
</dbReference>
<gene>
    <name evidence="13" type="ORF">WN55_06881</name>
</gene>
<evidence type="ECO:0000256" key="7">
    <source>
        <dbReference type="ARBA" id="ARBA00023136"/>
    </source>
</evidence>
<keyword evidence="5 11" id="KW-0732">Signal</keyword>
<name>A0A154PRC2_DUFNO</name>
<evidence type="ECO:0000256" key="5">
    <source>
        <dbReference type="ARBA" id="ARBA00022729"/>
    </source>
</evidence>
<accession>A0A154PRC2</accession>
<keyword evidence="3" id="KW-0217">Developmental protein</keyword>
<evidence type="ECO:0000256" key="1">
    <source>
        <dbReference type="ARBA" id="ARBA00004479"/>
    </source>
</evidence>
<protein>
    <submittedName>
        <fullName evidence="13">Transmembrane emp24 domain-containing protein 6</fullName>
    </submittedName>
</protein>
<dbReference type="EMBL" id="KQ435078">
    <property type="protein sequence ID" value="KZC14423.1"/>
    <property type="molecule type" value="Genomic_DNA"/>
</dbReference>